<evidence type="ECO:0000259" key="2">
    <source>
        <dbReference type="Pfam" id="PF01167"/>
    </source>
</evidence>
<dbReference type="SUPFAM" id="SSF54518">
    <property type="entry name" value="Tubby C-terminal domain-like"/>
    <property type="match status" value="1"/>
</dbReference>
<feature type="domain" description="Tubby C-terminal" evidence="2">
    <location>
        <begin position="3"/>
        <end position="53"/>
    </location>
</feature>
<proteinExistence type="predicted"/>
<evidence type="ECO:0000313" key="5">
    <source>
        <dbReference type="EMBL" id="CAF5219289.1"/>
    </source>
</evidence>
<dbReference type="InterPro" id="IPR025659">
    <property type="entry name" value="Tubby-like_C"/>
</dbReference>
<comment type="caution">
    <text evidence="3">The sequence shown here is derived from an EMBL/GenBank/DDBJ whole genome shotgun (WGS) entry which is preliminary data.</text>
</comment>
<name>A0A8S3G5T7_9BILA</name>
<evidence type="ECO:0000313" key="3">
    <source>
        <dbReference type="EMBL" id="CAF5151569.1"/>
    </source>
</evidence>
<dbReference type="Proteomes" id="UP000676336">
    <property type="component" value="Unassembled WGS sequence"/>
</dbReference>
<evidence type="ECO:0000313" key="6">
    <source>
        <dbReference type="Proteomes" id="UP000681967"/>
    </source>
</evidence>
<feature type="compositionally biased region" description="Low complexity" evidence="1">
    <location>
        <begin position="27"/>
        <end position="36"/>
    </location>
</feature>
<dbReference type="EMBL" id="CAJOBI010348010">
    <property type="protein sequence ID" value="CAF5219289.1"/>
    <property type="molecule type" value="Genomic_DNA"/>
</dbReference>
<dbReference type="InterPro" id="IPR000007">
    <property type="entry name" value="Tubby_C"/>
</dbReference>
<gene>
    <name evidence="3" type="ORF">BYL167_LOCUS72360</name>
    <name evidence="4" type="ORF">GIL414_LOCUS83280</name>
    <name evidence="5" type="ORF">SMN809_LOCUS81356</name>
</gene>
<dbReference type="Pfam" id="PF01167">
    <property type="entry name" value="Tub"/>
    <property type="match status" value="1"/>
</dbReference>
<dbReference type="Gene3D" id="3.20.90.10">
    <property type="entry name" value="Tubby Protein, Chain A"/>
    <property type="match status" value="1"/>
</dbReference>
<evidence type="ECO:0000313" key="4">
    <source>
        <dbReference type="EMBL" id="CAF5219053.1"/>
    </source>
</evidence>
<accession>A0A8S3G5T7</accession>
<reference evidence="3" key="1">
    <citation type="submission" date="2021-02" db="EMBL/GenBank/DDBJ databases">
        <authorList>
            <person name="Nowell W R."/>
        </authorList>
    </citation>
    <scope>NUCLEOTIDE SEQUENCE</scope>
</reference>
<evidence type="ECO:0000256" key="1">
    <source>
        <dbReference type="SAM" id="MobiDB-lite"/>
    </source>
</evidence>
<feature type="region of interest" description="Disordered" evidence="1">
    <location>
        <begin position="18"/>
        <end position="41"/>
    </location>
</feature>
<protein>
    <recommendedName>
        <fullName evidence="2">Tubby C-terminal domain-containing protein</fullName>
    </recommendedName>
</protein>
<organism evidence="3 6">
    <name type="scientific">Rotaria magnacalcarata</name>
    <dbReference type="NCBI Taxonomy" id="392030"/>
    <lineage>
        <taxon>Eukaryota</taxon>
        <taxon>Metazoa</taxon>
        <taxon>Spiralia</taxon>
        <taxon>Gnathifera</taxon>
        <taxon>Rotifera</taxon>
        <taxon>Eurotatoria</taxon>
        <taxon>Bdelloidea</taxon>
        <taxon>Philodinida</taxon>
        <taxon>Philodinidae</taxon>
        <taxon>Rotaria</taxon>
    </lineage>
</organism>
<sequence>SDGEGCVGKLRGNNMSGTEYTLFDNGSSPNKSSSKHSNNKEALRRQLAAIVYVRIYLRHM</sequence>
<dbReference type="AlphaFoldDB" id="A0A8S3G5T7"/>
<dbReference type="Proteomes" id="UP000681720">
    <property type="component" value="Unassembled WGS sequence"/>
</dbReference>
<dbReference type="Proteomes" id="UP000681967">
    <property type="component" value="Unassembled WGS sequence"/>
</dbReference>
<feature type="non-terminal residue" evidence="3">
    <location>
        <position position="1"/>
    </location>
</feature>
<dbReference type="EMBL" id="CAJOBJ010362584">
    <property type="protein sequence ID" value="CAF5219053.1"/>
    <property type="molecule type" value="Genomic_DNA"/>
</dbReference>
<dbReference type="EMBL" id="CAJOBH010258087">
    <property type="protein sequence ID" value="CAF5151569.1"/>
    <property type="molecule type" value="Genomic_DNA"/>
</dbReference>